<feature type="domain" description="CpXC" evidence="1">
    <location>
        <begin position="2"/>
        <end position="128"/>
    </location>
</feature>
<dbReference type="STRING" id="592010.GCWU000182_001203"/>
<dbReference type="AlphaFoldDB" id="W1Q2T2"/>
<dbReference type="Pfam" id="PF14353">
    <property type="entry name" value="CpXC"/>
    <property type="match status" value="1"/>
</dbReference>
<dbReference type="HOGENOM" id="CLU_109345_1_0_9"/>
<comment type="caution">
    <text evidence="2">The sequence shown here is derived from an EMBL/GenBank/DDBJ whole genome shotgun (WGS) entry which is preliminary data.</text>
</comment>
<name>W1Q2T2_ABIDE</name>
<organism evidence="2 3">
    <name type="scientific">Abiotrophia defectiva ATCC 49176</name>
    <dbReference type="NCBI Taxonomy" id="592010"/>
    <lineage>
        <taxon>Bacteria</taxon>
        <taxon>Bacillati</taxon>
        <taxon>Bacillota</taxon>
        <taxon>Bacilli</taxon>
        <taxon>Lactobacillales</taxon>
        <taxon>Aerococcaceae</taxon>
        <taxon>Abiotrophia</taxon>
    </lineage>
</organism>
<evidence type="ECO:0000313" key="3">
    <source>
        <dbReference type="Proteomes" id="UP000019050"/>
    </source>
</evidence>
<keyword evidence="3" id="KW-1185">Reference proteome</keyword>
<sequence length="213" mass="25383">MVCPNCNHTQDFLAYDSINISANPELKPLVMSTDLLAFHCDNCGYDTFVNYGYLYHDPKHVFMVYYEPQPEKHVQIAHDLRTIYFREEGYVQRKAGYRFRIVPELRDLWEKIFIFEAGLDDRVIELLKYYLQATFLEQYPTAQVERVQFYVDGETGQKQFILMHEDDIVAFIAFDPDHYDLILERWGDRMTQHESNLQLMVNAEWVEKLVSEE</sequence>
<dbReference type="EMBL" id="ACIN03000012">
    <property type="protein sequence ID" value="ESK65422.1"/>
    <property type="molecule type" value="Genomic_DNA"/>
</dbReference>
<gene>
    <name evidence="2" type="ORF">GCWU000182_001203</name>
</gene>
<accession>W1Q2T2</accession>
<reference evidence="2" key="1">
    <citation type="submission" date="2013-06" db="EMBL/GenBank/DDBJ databases">
        <authorList>
            <person name="Weinstock G."/>
            <person name="Sodergren E."/>
            <person name="Clifton S."/>
            <person name="Fulton L."/>
            <person name="Fulton B."/>
            <person name="Courtney L."/>
            <person name="Fronick C."/>
            <person name="Harrison M."/>
            <person name="Strong C."/>
            <person name="Farmer C."/>
            <person name="Delahaunty K."/>
            <person name="Markovic C."/>
            <person name="Hall O."/>
            <person name="Minx P."/>
            <person name="Tomlinson C."/>
            <person name="Mitreva M."/>
            <person name="Nelson J."/>
            <person name="Hou S."/>
            <person name="Wollam A."/>
            <person name="Pepin K.H."/>
            <person name="Johnson M."/>
            <person name="Bhonagiri V."/>
            <person name="Nash W.E."/>
            <person name="Warren W."/>
            <person name="Chinwalla A."/>
            <person name="Mardis E.R."/>
            <person name="Wilson R.K."/>
        </authorList>
    </citation>
    <scope>NUCLEOTIDE SEQUENCE [LARGE SCALE GENOMIC DNA]</scope>
    <source>
        <strain evidence="2">ATCC 49176</strain>
    </source>
</reference>
<protein>
    <recommendedName>
        <fullName evidence="1">CpXC domain-containing protein</fullName>
    </recommendedName>
</protein>
<dbReference type="eggNOG" id="ENOG5032TQR">
    <property type="taxonomic scope" value="Bacteria"/>
</dbReference>
<evidence type="ECO:0000313" key="2">
    <source>
        <dbReference type="EMBL" id="ESK65422.1"/>
    </source>
</evidence>
<evidence type="ECO:0000259" key="1">
    <source>
        <dbReference type="Pfam" id="PF14353"/>
    </source>
</evidence>
<proteinExistence type="predicted"/>
<dbReference type="InterPro" id="IPR025682">
    <property type="entry name" value="CpXC_dom"/>
</dbReference>
<dbReference type="Proteomes" id="UP000019050">
    <property type="component" value="Unassembled WGS sequence"/>
</dbReference>